<dbReference type="EMBL" id="JAUDBR010000015">
    <property type="protein sequence ID" value="MDM8077349.1"/>
    <property type="molecule type" value="Genomic_DNA"/>
</dbReference>
<keyword evidence="1" id="KW-0472">Membrane</keyword>
<evidence type="ECO:0000313" key="2">
    <source>
        <dbReference type="EMBL" id="MDM8077349.1"/>
    </source>
</evidence>
<keyword evidence="1" id="KW-1133">Transmembrane helix</keyword>
<feature type="transmembrane region" description="Helical" evidence="1">
    <location>
        <begin position="156"/>
        <end position="178"/>
    </location>
</feature>
<dbReference type="RefSeq" id="WP_289597138.1">
    <property type="nucleotide sequence ID" value="NZ_JAUDBR010000015.1"/>
</dbReference>
<reference evidence="3" key="1">
    <citation type="submission" date="2023-06" db="EMBL/GenBank/DDBJ databases">
        <title>Identification and characterization of horizontal gene transfer across gut microbiota members of farm animals based on homology search.</title>
        <authorList>
            <person name="Zeman M."/>
            <person name="Kubasova T."/>
            <person name="Jahodarova E."/>
            <person name="Nykrynova M."/>
            <person name="Rychlik I."/>
        </authorList>
    </citation>
    <scope>NUCLEOTIDE SEQUENCE [LARGE SCALE GENOMIC DNA]</scope>
    <source>
        <strain evidence="3">ET81</strain>
    </source>
</reference>
<gene>
    <name evidence="2" type="ORF">QUV91_09850</name>
</gene>
<feature type="transmembrane region" description="Helical" evidence="1">
    <location>
        <begin position="86"/>
        <end position="104"/>
    </location>
</feature>
<organism evidence="2 3">
    <name type="scientific">Actinomyces viscosus</name>
    <dbReference type="NCBI Taxonomy" id="1656"/>
    <lineage>
        <taxon>Bacteria</taxon>
        <taxon>Bacillati</taxon>
        <taxon>Actinomycetota</taxon>
        <taxon>Actinomycetes</taxon>
        <taxon>Actinomycetales</taxon>
        <taxon>Actinomycetaceae</taxon>
        <taxon>Actinomyces</taxon>
    </lineage>
</organism>
<feature type="transmembrane region" description="Helical" evidence="1">
    <location>
        <begin position="125"/>
        <end position="150"/>
    </location>
</feature>
<reference evidence="2 3" key="2">
    <citation type="submission" date="2023-06" db="EMBL/GenBank/DDBJ databases">
        <authorList>
            <person name="Zeman M."/>
            <person name="Kubasova T."/>
            <person name="Jahodarova E."/>
            <person name="Nykrynova M."/>
            <person name="Rychlik I."/>
        </authorList>
    </citation>
    <scope>NUCLEOTIDE SEQUENCE [LARGE SCALE GENOMIC DNA]</scope>
    <source>
        <strain evidence="2 3">ET81</strain>
    </source>
</reference>
<protein>
    <recommendedName>
        <fullName evidence="4">DUF2254 domain-containing protein</fullName>
    </recommendedName>
</protein>
<name>A0ABT7TZV7_ACTVI</name>
<evidence type="ECO:0000256" key="1">
    <source>
        <dbReference type="SAM" id="Phobius"/>
    </source>
</evidence>
<proteinExistence type="predicted"/>
<feature type="transmembrane region" description="Helical" evidence="1">
    <location>
        <begin position="59"/>
        <end position="80"/>
    </location>
</feature>
<dbReference type="Proteomes" id="UP001529257">
    <property type="component" value="Unassembled WGS sequence"/>
</dbReference>
<feature type="transmembrane region" description="Helical" evidence="1">
    <location>
        <begin position="199"/>
        <end position="220"/>
    </location>
</feature>
<keyword evidence="3" id="KW-1185">Reference proteome</keyword>
<sequence length="420" mass="46570">MVDSVKYIRDSESCEVRVLEILARRSSMMVQILRGDGLINEDQRLVRLWLNKVPRIVRLIIRLGVFAAAAIGARTVWAAASRNPDLVRAFASVLVALAFPATFVGIDRDFKKPVEGRRVARILSWLALCAFCLALAFTLVVTAAISYSVATKNSSAPLGVGAGLLIATLFLFAIRCFLTMSAISNSGHGYALRVKLWIHLQNLSISLLMCSVVLVILGIYERVKGGTQDRTSLILALFAWTLTFIANSKQRFDAIETHKERIRVELKQFDELGVLSFQDQSTTRLEQHRLICRHIGELAEICTAPATPGLIRFPLVPQGITEAFVVTQILRVAPIPVLEGLVELNGKQSSAQGATYYIYASLFSFLNRRCVRSNFTDNIIRELSRSVNNDSSMGGLIFKRDDCVAVVNLIERSLGYPRLP</sequence>
<keyword evidence="1" id="KW-0812">Transmembrane</keyword>
<accession>A0ABT7TZV7</accession>
<evidence type="ECO:0008006" key="4">
    <source>
        <dbReference type="Google" id="ProtNLM"/>
    </source>
</evidence>
<comment type="caution">
    <text evidence="2">The sequence shown here is derived from an EMBL/GenBank/DDBJ whole genome shotgun (WGS) entry which is preliminary data.</text>
</comment>
<evidence type="ECO:0000313" key="3">
    <source>
        <dbReference type="Proteomes" id="UP001529257"/>
    </source>
</evidence>